<dbReference type="AlphaFoldDB" id="A0A7S0AUF8"/>
<sequence length="97" mass="10840">MAASQRESLMRQLCRYQFAPEVVEVEETDQPGCFKRRRFTDTLKTGQAQISMALKSQALSVTNPNRLSMLASLRTRVARALQARRLRAVPAGPASFA</sequence>
<organism evidence="1">
    <name type="scientific">Pyrodinium bahamense</name>
    <dbReference type="NCBI Taxonomy" id="73915"/>
    <lineage>
        <taxon>Eukaryota</taxon>
        <taxon>Sar</taxon>
        <taxon>Alveolata</taxon>
        <taxon>Dinophyceae</taxon>
        <taxon>Gonyaulacales</taxon>
        <taxon>Pyrocystaceae</taxon>
        <taxon>Pyrodinium</taxon>
    </lineage>
</organism>
<proteinExistence type="predicted"/>
<name>A0A7S0AUF8_9DINO</name>
<protein>
    <submittedName>
        <fullName evidence="1">Uncharacterized protein</fullName>
    </submittedName>
</protein>
<gene>
    <name evidence="1" type="ORF">PBAH0796_LOCUS22086</name>
</gene>
<dbReference type="EMBL" id="HBEG01036126">
    <property type="protein sequence ID" value="CAD8374934.1"/>
    <property type="molecule type" value="Transcribed_RNA"/>
</dbReference>
<evidence type="ECO:0000313" key="1">
    <source>
        <dbReference type="EMBL" id="CAD8374934.1"/>
    </source>
</evidence>
<reference evidence="1" key="1">
    <citation type="submission" date="2021-01" db="EMBL/GenBank/DDBJ databases">
        <authorList>
            <person name="Corre E."/>
            <person name="Pelletier E."/>
            <person name="Niang G."/>
            <person name="Scheremetjew M."/>
            <person name="Finn R."/>
            <person name="Kale V."/>
            <person name="Holt S."/>
            <person name="Cochrane G."/>
            <person name="Meng A."/>
            <person name="Brown T."/>
            <person name="Cohen L."/>
        </authorList>
    </citation>
    <scope>NUCLEOTIDE SEQUENCE</scope>
    <source>
        <strain evidence="1">Pbaha01</strain>
    </source>
</reference>
<accession>A0A7S0AUF8</accession>